<dbReference type="Gene3D" id="1.10.1390.10">
    <property type="match status" value="1"/>
</dbReference>
<dbReference type="PANTHER" id="PTHR11469">
    <property type="entry name" value="GLUCOSE-6-PHOSPHATE ISOMERASE"/>
    <property type="match status" value="1"/>
</dbReference>
<proteinExistence type="inferred from homology"/>
<dbReference type="Gene3D" id="3.40.50.10490">
    <property type="entry name" value="Glucose-6-phosphate isomerase like protein, domain 1"/>
    <property type="match status" value="2"/>
</dbReference>
<dbReference type="InterPro" id="IPR035476">
    <property type="entry name" value="SIS_PGI_1"/>
</dbReference>
<dbReference type="GO" id="GO:0097367">
    <property type="term" value="F:carbohydrate derivative binding"/>
    <property type="evidence" value="ECO:0007669"/>
    <property type="project" value="InterPro"/>
</dbReference>
<dbReference type="GO" id="GO:0006096">
    <property type="term" value="P:glycolytic process"/>
    <property type="evidence" value="ECO:0007669"/>
    <property type="project" value="UniProtKB-UniRule"/>
</dbReference>
<dbReference type="SUPFAM" id="SSF53697">
    <property type="entry name" value="SIS domain"/>
    <property type="match status" value="1"/>
</dbReference>
<dbReference type="InterPro" id="IPR035482">
    <property type="entry name" value="SIS_PGI_2"/>
</dbReference>
<evidence type="ECO:0000256" key="3">
    <source>
        <dbReference type="ARBA" id="ARBA00022432"/>
    </source>
</evidence>
<dbReference type="Pfam" id="PF00342">
    <property type="entry name" value="PGI"/>
    <property type="match status" value="1"/>
</dbReference>
<evidence type="ECO:0000256" key="2">
    <source>
        <dbReference type="ARBA" id="ARBA00006604"/>
    </source>
</evidence>
<keyword evidence="5 7" id="KW-0413">Isomerase</keyword>
<feature type="active site" evidence="7">
    <location>
        <position position="527"/>
    </location>
</feature>
<dbReference type="PROSITE" id="PS51463">
    <property type="entry name" value="P_GLUCOSE_ISOMERASE_3"/>
    <property type="match status" value="1"/>
</dbReference>
<comment type="pathway">
    <text evidence="1 7 8">Carbohydrate degradation; glycolysis; D-glyceraldehyde 3-phosphate and glycerone phosphate from D-glucose: step 2/4.</text>
</comment>
<dbReference type="InterPro" id="IPR046348">
    <property type="entry name" value="SIS_dom_sf"/>
</dbReference>
<comment type="similarity">
    <text evidence="2 7 8">Belongs to the GPI family.</text>
</comment>
<dbReference type="GO" id="GO:0048029">
    <property type="term" value="F:monosaccharide binding"/>
    <property type="evidence" value="ECO:0007669"/>
    <property type="project" value="TreeGrafter"/>
</dbReference>
<reference evidence="9 10" key="1">
    <citation type="submission" date="2019-08" db="EMBL/GenBank/DDBJ databases">
        <title>Draft genome of C. urealyticum strain VH4248.</title>
        <authorList>
            <person name="Navas J."/>
        </authorList>
    </citation>
    <scope>NUCLEOTIDE SEQUENCE [LARGE SCALE GENOMIC DNA]</scope>
    <source>
        <strain evidence="9 10">VH4248</strain>
    </source>
</reference>
<dbReference type="PROSITE" id="PS00174">
    <property type="entry name" value="P_GLUCOSE_ISOMERASE_2"/>
    <property type="match status" value="1"/>
</dbReference>
<dbReference type="GO" id="GO:0051156">
    <property type="term" value="P:glucose 6-phosphate metabolic process"/>
    <property type="evidence" value="ECO:0007669"/>
    <property type="project" value="TreeGrafter"/>
</dbReference>
<accession>A0A5D4FXZ0</accession>
<dbReference type="GO" id="GO:0004347">
    <property type="term" value="F:glucose-6-phosphate isomerase activity"/>
    <property type="evidence" value="ECO:0007669"/>
    <property type="project" value="UniProtKB-UniRule"/>
</dbReference>
<dbReference type="Proteomes" id="UP000324726">
    <property type="component" value="Unassembled WGS sequence"/>
</dbReference>
<evidence type="ECO:0000256" key="4">
    <source>
        <dbReference type="ARBA" id="ARBA00023152"/>
    </source>
</evidence>
<organism evidence="9 10">
    <name type="scientific">Corynebacterium urealyticum</name>
    <dbReference type="NCBI Taxonomy" id="43771"/>
    <lineage>
        <taxon>Bacteria</taxon>
        <taxon>Bacillati</taxon>
        <taxon>Actinomycetota</taxon>
        <taxon>Actinomycetes</taxon>
        <taxon>Mycobacteriales</taxon>
        <taxon>Corynebacteriaceae</taxon>
        <taxon>Corynebacterium</taxon>
    </lineage>
</organism>
<gene>
    <name evidence="7" type="primary">pgi</name>
    <name evidence="9" type="ORF">FYJ87_07775</name>
</gene>
<evidence type="ECO:0000256" key="8">
    <source>
        <dbReference type="RuleBase" id="RU000612"/>
    </source>
</evidence>
<dbReference type="InterPro" id="IPR001672">
    <property type="entry name" value="G6P_Isomerase"/>
</dbReference>
<comment type="caution">
    <text evidence="9">The sequence shown here is derived from an EMBL/GenBank/DDBJ whole genome shotgun (WGS) entry which is preliminary data.</text>
</comment>
<evidence type="ECO:0000256" key="6">
    <source>
        <dbReference type="ARBA" id="ARBA00029321"/>
    </source>
</evidence>
<comment type="pathway">
    <text evidence="7">Carbohydrate biosynthesis; gluconeogenesis.</text>
</comment>
<dbReference type="PANTHER" id="PTHR11469:SF1">
    <property type="entry name" value="GLUCOSE-6-PHOSPHATE ISOMERASE"/>
    <property type="match status" value="1"/>
</dbReference>
<dbReference type="UniPathway" id="UPA00138"/>
<sequence>MSIPPNPQRVTSTAPWQELQDYKESFVGTTLREIFNQEATRVEDMTIQAGPLHIDLSKNLADARVMELLVQLGEAMGLPEYRDAMMAGATVNTTENRAALHTALRVPVDQDFQVDGVDVAADVHEVLGRMRDFCRDLRSGRWLGVTGRTIKQVVNIGIGGSDLGPSMAAAALRPYRTAGIEPYFVSNLDPADLSAALDDLDPESCLFVISSKTFSTQETLVNARAAKQWLLTELERRGVAADTSAQRQAIIEKHFVAVSTNREAVTEFGIDPANMFGFWDWVGGRYSVDSAIGLTLMAAIGPQDFDQFLAGLHDVDEHFRTAPLHANAPALMGLLSVWYRDFLDSQSHAVMPYSEDLREFPDYLQQLTMESLGKSVRLDGSKVGVPTGPVYWGAPGTNGQHAFFQLLHQGTQLIPSDFIGFCNPHGEVTTQPEGTKMHDMLMANFFAQTRVLAFGRTADELRAAGTPEELIPHKEMPGNQPSTTILADMLTPRSLGGLIALYEHITFVQSVIWGINAFDQWGVEFGKLQASDLLPAVRGTAAVAAGDGSTDALISFYRQHRNEG</sequence>
<keyword evidence="4 7" id="KW-0324">Glycolysis</keyword>
<keyword evidence="7" id="KW-0963">Cytoplasm</keyword>
<protein>
    <recommendedName>
        <fullName evidence="7">Glucose-6-phosphate isomerase</fullName>
        <shortName evidence="7">GPI</shortName>
        <ecNumber evidence="7">5.3.1.9</ecNumber>
    </recommendedName>
    <alternativeName>
        <fullName evidence="7">Phosphoglucose isomerase</fullName>
        <shortName evidence="7">PGI</shortName>
    </alternativeName>
    <alternativeName>
        <fullName evidence="7">Phosphohexose isomerase</fullName>
        <shortName evidence="7">PHI</shortName>
    </alternativeName>
</protein>
<feature type="active site" evidence="7">
    <location>
        <position position="401"/>
    </location>
</feature>
<dbReference type="NCBIfam" id="NF001211">
    <property type="entry name" value="PRK00179.1"/>
    <property type="match status" value="1"/>
</dbReference>
<dbReference type="EC" id="5.3.1.9" evidence="7"/>
<evidence type="ECO:0000313" key="9">
    <source>
        <dbReference type="EMBL" id="TYR20803.1"/>
    </source>
</evidence>
<dbReference type="AlphaFoldDB" id="A0A5D4FXZ0"/>
<comment type="function">
    <text evidence="7">Catalyzes the reversible isomerization of glucose-6-phosphate to fructose-6-phosphate.</text>
</comment>
<evidence type="ECO:0000256" key="7">
    <source>
        <dbReference type="HAMAP-Rule" id="MF_00473"/>
    </source>
</evidence>
<feature type="active site" description="Proton donor" evidence="7">
    <location>
        <position position="370"/>
    </location>
</feature>
<dbReference type="InterPro" id="IPR018189">
    <property type="entry name" value="Phosphoglucose_isomerase_CS"/>
</dbReference>
<evidence type="ECO:0000313" key="10">
    <source>
        <dbReference type="Proteomes" id="UP000324726"/>
    </source>
</evidence>
<keyword evidence="3 7" id="KW-0312">Gluconeogenesis</keyword>
<name>A0A5D4FXZ0_9CORY</name>
<dbReference type="CDD" id="cd05016">
    <property type="entry name" value="SIS_PGI_2"/>
    <property type="match status" value="1"/>
</dbReference>
<dbReference type="GO" id="GO:0006094">
    <property type="term" value="P:gluconeogenesis"/>
    <property type="evidence" value="ECO:0007669"/>
    <property type="project" value="UniProtKB-UniRule"/>
</dbReference>
<comment type="catalytic activity">
    <reaction evidence="6 7 8">
        <text>alpha-D-glucose 6-phosphate = beta-D-fructose 6-phosphate</text>
        <dbReference type="Rhea" id="RHEA:11816"/>
        <dbReference type="ChEBI" id="CHEBI:57634"/>
        <dbReference type="ChEBI" id="CHEBI:58225"/>
        <dbReference type="EC" id="5.3.1.9"/>
    </reaction>
</comment>
<dbReference type="EMBL" id="VSZI01000001">
    <property type="protein sequence ID" value="TYR20803.1"/>
    <property type="molecule type" value="Genomic_DNA"/>
</dbReference>
<dbReference type="RefSeq" id="WP_148812734.1">
    <property type="nucleotide sequence ID" value="NZ_VSZI01000001.1"/>
</dbReference>
<evidence type="ECO:0000256" key="5">
    <source>
        <dbReference type="ARBA" id="ARBA00023235"/>
    </source>
</evidence>
<comment type="subcellular location">
    <subcellularLocation>
        <location evidence="7">Cytoplasm</location>
    </subcellularLocation>
</comment>
<dbReference type="GO" id="GO:0005829">
    <property type="term" value="C:cytosol"/>
    <property type="evidence" value="ECO:0007669"/>
    <property type="project" value="TreeGrafter"/>
</dbReference>
<dbReference type="UniPathway" id="UPA00109">
    <property type="reaction ID" value="UER00181"/>
</dbReference>
<dbReference type="CDD" id="cd05015">
    <property type="entry name" value="SIS_PGI_1"/>
    <property type="match status" value="1"/>
</dbReference>
<dbReference type="InterPro" id="IPR023096">
    <property type="entry name" value="G6P_Isomerase_C"/>
</dbReference>
<dbReference type="HAMAP" id="MF_00473">
    <property type="entry name" value="G6P_isomerase"/>
    <property type="match status" value="1"/>
</dbReference>
<dbReference type="PRINTS" id="PR00662">
    <property type="entry name" value="G6PISOMERASE"/>
</dbReference>
<evidence type="ECO:0000256" key="1">
    <source>
        <dbReference type="ARBA" id="ARBA00004926"/>
    </source>
</evidence>
<dbReference type="PROSITE" id="PS00765">
    <property type="entry name" value="P_GLUCOSE_ISOMERASE_1"/>
    <property type="match status" value="1"/>
</dbReference>